<sequence>MKEDIHGGNLYRAARERGCRPSDLVDFSASINPLGPSLSVLRALRKSQWMLRHYPDPEAHDLVQALSRRSGLTPAHYLIGNGSMELLYLLPIALSITKALIIGPTFSEYERAVHRAGGHCTHVSASRADDYRPPIEEALDLMRTGKGRFDTVFLCNPNNPTGRVIGKGDLLKLVAALGDGHIWTIVDESFIEFAPEHSMLQEVSKHPRLLVLRSFTKFYAIPGLRIGYLAGQPDVVEQVRRRQPPWSVNVLAQAAALAGLKDTAYRKKTLALISDERTRLGRALREIPDLQVFPSEANFLLIELPASLRASDVAERLRDRGLLVRDCSTIAGLTERMVRVAIRTPRENDLLLRAIEAALHG</sequence>
<comment type="cofactor">
    <cofactor evidence="1">
        <name>pyridoxal 5'-phosphate</name>
        <dbReference type="ChEBI" id="CHEBI:597326"/>
    </cofactor>
</comment>
<evidence type="ECO:0000256" key="1">
    <source>
        <dbReference type="ARBA" id="ARBA00001933"/>
    </source>
</evidence>
<comment type="catalytic activity">
    <reaction evidence="9">
        <text>O-phospho-L-threonine + H(+) = (R)-1-aminopropan-2-yl phosphate + CO2</text>
        <dbReference type="Rhea" id="RHEA:11492"/>
        <dbReference type="ChEBI" id="CHEBI:15378"/>
        <dbReference type="ChEBI" id="CHEBI:16526"/>
        <dbReference type="ChEBI" id="CHEBI:58563"/>
        <dbReference type="ChEBI" id="CHEBI:58675"/>
        <dbReference type="EC" id="4.1.1.81"/>
    </reaction>
</comment>
<comment type="pathway">
    <text evidence="3">Cofactor biosynthesis; adenosylcobalamin biosynthesis.</text>
</comment>
<evidence type="ECO:0000256" key="9">
    <source>
        <dbReference type="ARBA" id="ARBA00048531"/>
    </source>
</evidence>
<gene>
    <name evidence="11" type="ORF">DNFV4_04455</name>
</gene>
<name>A0AA86N376_9BACT</name>
<accession>A0AA86N376</accession>
<organism evidence="11 12">
    <name type="scientific">Nitrospira tepida</name>
    <dbReference type="NCBI Taxonomy" id="2973512"/>
    <lineage>
        <taxon>Bacteria</taxon>
        <taxon>Pseudomonadati</taxon>
        <taxon>Nitrospirota</taxon>
        <taxon>Nitrospiria</taxon>
        <taxon>Nitrospirales</taxon>
        <taxon>Nitrospiraceae</taxon>
        <taxon>Nitrospira</taxon>
    </lineage>
</organism>
<dbReference type="InterPro" id="IPR015424">
    <property type="entry name" value="PyrdxlP-dep_Trfase"/>
</dbReference>
<evidence type="ECO:0000256" key="4">
    <source>
        <dbReference type="ARBA" id="ARBA00012285"/>
    </source>
</evidence>
<dbReference type="Proteomes" id="UP001179121">
    <property type="component" value="Chromosome"/>
</dbReference>
<dbReference type="PROSITE" id="PS00105">
    <property type="entry name" value="AA_TRANSFER_CLASS_1"/>
    <property type="match status" value="1"/>
</dbReference>
<keyword evidence="7" id="KW-0456">Lyase</keyword>
<dbReference type="InterPro" id="IPR004838">
    <property type="entry name" value="NHTrfase_class1_PyrdxlP-BS"/>
</dbReference>
<protein>
    <recommendedName>
        <fullName evidence="4">threonine-phosphate decarboxylase</fullName>
        <ecNumber evidence="4">4.1.1.81</ecNumber>
    </recommendedName>
    <alternativeName>
        <fullName evidence="8">L-threonine-O-3-phosphate decarboxylase</fullName>
    </alternativeName>
</protein>
<evidence type="ECO:0000256" key="6">
    <source>
        <dbReference type="ARBA" id="ARBA00022898"/>
    </source>
</evidence>
<dbReference type="PANTHER" id="PTHR42885:SF1">
    <property type="entry name" value="THREONINE-PHOSPHATE DECARBOXYLASE"/>
    <property type="match status" value="1"/>
</dbReference>
<dbReference type="CDD" id="cd00609">
    <property type="entry name" value="AAT_like"/>
    <property type="match status" value="1"/>
</dbReference>
<dbReference type="KEGG" id="nti:DNFV4_04455"/>
<dbReference type="Gene3D" id="3.90.1150.10">
    <property type="entry name" value="Aspartate Aminotransferase, domain 1"/>
    <property type="match status" value="1"/>
</dbReference>
<dbReference type="PANTHER" id="PTHR42885">
    <property type="entry name" value="HISTIDINOL-PHOSPHATE AMINOTRANSFERASE-RELATED"/>
    <property type="match status" value="1"/>
</dbReference>
<dbReference type="SUPFAM" id="SSF53383">
    <property type="entry name" value="PLP-dependent transferases"/>
    <property type="match status" value="1"/>
</dbReference>
<evidence type="ECO:0000256" key="2">
    <source>
        <dbReference type="ARBA" id="ARBA00003444"/>
    </source>
</evidence>
<dbReference type="AlphaFoldDB" id="A0AA86N376"/>
<proteinExistence type="predicted"/>
<evidence type="ECO:0000256" key="7">
    <source>
        <dbReference type="ARBA" id="ARBA00023239"/>
    </source>
</evidence>
<evidence type="ECO:0000313" key="12">
    <source>
        <dbReference type="Proteomes" id="UP001179121"/>
    </source>
</evidence>
<dbReference type="InterPro" id="IPR005860">
    <property type="entry name" value="CobD"/>
</dbReference>
<evidence type="ECO:0000256" key="3">
    <source>
        <dbReference type="ARBA" id="ARBA00004953"/>
    </source>
</evidence>
<dbReference type="GO" id="GO:0030170">
    <property type="term" value="F:pyridoxal phosphate binding"/>
    <property type="evidence" value="ECO:0007669"/>
    <property type="project" value="InterPro"/>
</dbReference>
<evidence type="ECO:0000259" key="10">
    <source>
        <dbReference type="Pfam" id="PF00155"/>
    </source>
</evidence>
<dbReference type="GO" id="GO:0048472">
    <property type="term" value="F:threonine-phosphate decarboxylase activity"/>
    <property type="evidence" value="ECO:0007669"/>
    <property type="project" value="UniProtKB-EC"/>
</dbReference>
<evidence type="ECO:0000256" key="8">
    <source>
        <dbReference type="ARBA" id="ARBA00029996"/>
    </source>
</evidence>
<dbReference type="GO" id="GO:0009236">
    <property type="term" value="P:cobalamin biosynthetic process"/>
    <property type="evidence" value="ECO:0007669"/>
    <property type="project" value="UniProtKB-KW"/>
</dbReference>
<evidence type="ECO:0000256" key="5">
    <source>
        <dbReference type="ARBA" id="ARBA00022573"/>
    </source>
</evidence>
<dbReference type="Gene3D" id="3.40.640.10">
    <property type="entry name" value="Type I PLP-dependent aspartate aminotransferase-like (Major domain)"/>
    <property type="match status" value="1"/>
</dbReference>
<keyword evidence="12" id="KW-1185">Reference proteome</keyword>
<dbReference type="RefSeq" id="WP_289271434.1">
    <property type="nucleotide sequence ID" value="NZ_OX365700.1"/>
</dbReference>
<reference evidence="11" key="1">
    <citation type="submission" date="2022-10" db="EMBL/GenBank/DDBJ databases">
        <authorList>
            <person name="Koch H."/>
        </authorList>
    </citation>
    <scope>NUCLEOTIDE SEQUENCE</scope>
    <source>
        <strain evidence="11">DNF</strain>
    </source>
</reference>
<dbReference type="InterPro" id="IPR004839">
    <property type="entry name" value="Aminotransferase_I/II_large"/>
</dbReference>
<comment type="function">
    <text evidence="2">Decarboxylates L-threonine-O-3-phosphate to yield (R)-1-amino-2-propanol O-2-phosphate, the precursor for the linkage between the nucleotide loop and the corrin ring in cobalamin.</text>
</comment>
<keyword evidence="6" id="KW-0663">Pyridoxal phosphate</keyword>
<dbReference type="Pfam" id="PF00155">
    <property type="entry name" value="Aminotran_1_2"/>
    <property type="match status" value="1"/>
</dbReference>
<dbReference type="EMBL" id="OX365700">
    <property type="protein sequence ID" value="CAI4034013.1"/>
    <property type="molecule type" value="Genomic_DNA"/>
</dbReference>
<dbReference type="InterPro" id="IPR015421">
    <property type="entry name" value="PyrdxlP-dep_Trfase_major"/>
</dbReference>
<evidence type="ECO:0000313" key="11">
    <source>
        <dbReference type="EMBL" id="CAI4034013.1"/>
    </source>
</evidence>
<feature type="domain" description="Aminotransferase class I/classII large" evidence="10">
    <location>
        <begin position="23"/>
        <end position="355"/>
    </location>
</feature>
<dbReference type="EC" id="4.1.1.81" evidence="4"/>
<keyword evidence="5" id="KW-0169">Cobalamin biosynthesis</keyword>
<dbReference type="NCBIfam" id="TIGR01140">
    <property type="entry name" value="L_thr_O3P_dcar"/>
    <property type="match status" value="1"/>
</dbReference>
<dbReference type="InterPro" id="IPR015422">
    <property type="entry name" value="PyrdxlP-dep_Trfase_small"/>
</dbReference>